<keyword evidence="2" id="KW-1185">Reference proteome</keyword>
<dbReference type="Proteomes" id="UP001501126">
    <property type="component" value="Unassembled WGS sequence"/>
</dbReference>
<gene>
    <name evidence="1" type="ORF">GCM10009118_08070</name>
</gene>
<evidence type="ECO:0000313" key="1">
    <source>
        <dbReference type="EMBL" id="GAA0874399.1"/>
    </source>
</evidence>
<comment type="caution">
    <text evidence="1">The sequence shown here is derived from an EMBL/GenBank/DDBJ whole genome shotgun (WGS) entry which is preliminary data.</text>
</comment>
<dbReference type="EMBL" id="BAAAFH010000003">
    <property type="protein sequence ID" value="GAA0874399.1"/>
    <property type="molecule type" value="Genomic_DNA"/>
</dbReference>
<proteinExistence type="predicted"/>
<name>A0ABP3XY73_9FLAO</name>
<accession>A0ABP3XY73</accession>
<reference evidence="2" key="1">
    <citation type="journal article" date="2019" name="Int. J. Syst. Evol. Microbiol.">
        <title>The Global Catalogue of Microorganisms (GCM) 10K type strain sequencing project: providing services to taxonomists for standard genome sequencing and annotation.</title>
        <authorList>
            <consortium name="The Broad Institute Genomics Platform"/>
            <consortium name="The Broad Institute Genome Sequencing Center for Infectious Disease"/>
            <person name="Wu L."/>
            <person name="Ma J."/>
        </authorList>
    </citation>
    <scope>NUCLEOTIDE SEQUENCE [LARGE SCALE GENOMIC DNA]</scope>
    <source>
        <strain evidence="2">JCM 16083</strain>
    </source>
</reference>
<sequence length="229" mass="26885">MRIIGMFTLLTLVISCTPQKEDFEESFFFPYFYAVQDEPLIYVYQDSLNPMFEVFERVFTTEDTINGKTVWLERYNSAFRLLETYQFSYDRDLKVNNHTVSNGKLYISSEIRDSIFFPFFGDTAHFSSTFPSMTDSIVFHLDSKKSLQKEKGNFTWNDKRLETVQVTDSIKYYAVDLRNKKEKVTETIGVTTYAKGMGKVHVKSANGKVNLRLTRILTEEEWKFIITKE</sequence>
<evidence type="ECO:0000313" key="2">
    <source>
        <dbReference type="Proteomes" id="UP001501126"/>
    </source>
</evidence>
<protein>
    <submittedName>
        <fullName evidence="1">Uncharacterized protein</fullName>
    </submittedName>
</protein>
<organism evidence="1 2">
    <name type="scientific">Wandonia haliotis</name>
    <dbReference type="NCBI Taxonomy" id="574963"/>
    <lineage>
        <taxon>Bacteria</taxon>
        <taxon>Pseudomonadati</taxon>
        <taxon>Bacteroidota</taxon>
        <taxon>Flavobacteriia</taxon>
        <taxon>Flavobacteriales</taxon>
        <taxon>Crocinitomicaceae</taxon>
        <taxon>Wandonia</taxon>
    </lineage>
</organism>
<dbReference type="PROSITE" id="PS51257">
    <property type="entry name" value="PROKAR_LIPOPROTEIN"/>
    <property type="match status" value="1"/>
</dbReference>
<dbReference type="RefSeq" id="WP_343785297.1">
    <property type="nucleotide sequence ID" value="NZ_BAAAFH010000003.1"/>
</dbReference>